<evidence type="ECO:0000313" key="2">
    <source>
        <dbReference type="EMBL" id="KAF0705051.1"/>
    </source>
</evidence>
<keyword evidence="1" id="KW-0812">Transmembrane</keyword>
<reference evidence="2 3" key="1">
    <citation type="submission" date="2019-08" db="EMBL/GenBank/DDBJ databases">
        <title>Whole genome of Aphis craccivora.</title>
        <authorList>
            <person name="Voronova N.V."/>
            <person name="Shulinski R.S."/>
            <person name="Bandarenka Y.V."/>
            <person name="Zhorov D.G."/>
            <person name="Warner D."/>
        </authorList>
    </citation>
    <scope>NUCLEOTIDE SEQUENCE [LARGE SCALE GENOMIC DNA]</scope>
    <source>
        <strain evidence="2">180601</strain>
        <tissue evidence="2">Whole Body</tissue>
    </source>
</reference>
<gene>
    <name evidence="2" type="ORF">FWK35_00033803</name>
</gene>
<sequence length="277" mass="31801">MATLIDVGNVLLSLPVGIMIDRIGRKLSVYLTVPITLAGWILILTTRKLLIQNMLNAISIGKDCTVLVSRNVITEPLQHTDSMIEPYGLPFVNRYSLGVSWLHKIMAKHGKTVQYNILPLLFLLPYKMYTLYILCKMWGNHILRIRFQTHFLDKMASISEIDDHLGTNPPCLKSNEATNDAVSNEQGMFTNFYYGHRSNQLLTSKKKFTQKLKKYNSLDELNMRAFELLTKLTNEEVLNKPIIIILNRRKTHEETKNAAAKTALKYIKYFLKQPSVN</sequence>
<dbReference type="EMBL" id="VUJU01013373">
    <property type="protein sequence ID" value="KAF0705051.1"/>
    <property type="molecule type" value="Genomic_DNA"/>
</dbReference>
<name>A0A6G0VSM7_APHCR</name>
<keyword evidence="2" id="KW-0808">Transferase</keyword>
<dbReference type="OrthoDB" id="10503387at2759"/>
<dbReference type="GO" id="GO:0016301">
    <property type="term" value="F:kinase activity"/>
    <property type="evidence" value="ECO:0007669"/>
    <property type="project" value="UniProtKB-KW"/>
</dbReference>
<dbReference type="AlphaFoldDB" id="A0A6G0VSM7"/>
<evidence type="ECO:0000256" key="1">
    <source>
        <dbReference type="SAM" id="Phobius"/>
    </source>
</evidence>
<proteinExistence type="predicted"/>
<dbReference type="Proteomes" id="UP000478052">
    <property type="component" value="Unassembled WGS sequence"/>
</dbReference>
<feature type="transmembrane region" description="Helical" evidence="1">
    <location>
        <begin position="27"/>
        <end position="45"/>
    </location>
</feature>
<organism evidence="2 3">
    <name type="scientific">Aphis craccivora</name>
    <name type="common">Cowpea aphid</name>
    <dbReference type="NCBI Taxonomy" id="307492"/>
    <lineage>
        <taxon>Eukaryota</taxon>
        <taxon>Metazoa</taxon>
        <taxon>Ecdysozoa</taxon>
        <taxon>Arthropoda</taxon>
        <taxon>Hexapoda</taxon>
        <taxon>Insecta</taxon>
        <taxon>Pterygota</taxon>
        <taxon>Neoptera</taxon>
        <taxon>Paraneoptera</taxon>
        <taxon>Hemiptera</taxon>
        <taxon>Sternorrhyncha</taxon>
        <taxon>Aphidomorpha</taxon>
        <taxon>Aphidoidea</taxon>
        <taxon>Aphididae</taxon>
        <taxon>Aphidini</taxon>
        <taxon>Aphis</taxon>
        <taxon>Aphis</taxon>
    </lineage>
</organism>
<keyword evidence="3" id="KW-1185">Reference proteome</keyword>
<keyword evidence="1" id="KW-1133">Transmembrane helix</keyword>
<evidence type="ECO:0000313" key="3">
    <source>
        <dbReference type="Proteomes" id="UP000478052"/>
    </source>
</evidence>
<protein>
    <submittedName>
        <fullName evidence="2">Interferon-inducible double-stranded RNA-dependent protein kinase activator A</fullName>
    </submittedName>
</protein>
<keyword evidence="2" id="KW-0418">Kinase</keyword>
<keyword evidence="1" id="KW-0472">Membrane</keyword>
<accession>A0A6G0VSM7</accession>
<comment type="caution">
    <text evidence="2">The sequence shown here is derived from an EMBL/GenBank/DDBJ whole genome shotgun (WGS) entry which is preliminary data.</text>
</comment>